<organism evidence="1 2">
    <name type="scientific">Candidatus Syntropharchaeum butanivorans</name>
    <dbReference type="NCBI Taxonomy" id="1839936"/>
    <lineage>
        <taxon>Archaea</taxon>
        <taxon>Methanobacteriati</taxon>
        <taxon>Methanobacteriota</taxon>
        <taxon>Stenosarchaea group</taxon>
        <taxon>Methanomicrobia</taxon>
        <taxon>Methanosarcinales</taxon>
        <taxon>ANME-2 cluster</taxon>
        <taxon>Candidatus Syntropharchaeum</taxon>
    </lineage>
</organism>
<dbReference type="AlphaFoldDB" id="A0A1F2P522"/>
<dbReference type="Proteomes" id="UP000185779">
    <property type="component" value="Unassembled WGS sequence"/>
</dbReference>
<evidence type="ECO:0000313" key="2">
    <source>
        <dbReference type="Proteomes" id="UP000185779"/>
    </source>
</evidence>
<keyword evidence="2" id="KW-1185">Reference proteome</keyword>
<comment type="caution">
    <text evidence="1">The sequence shown here is derived from an EMBL/GenBank/DDBJ whole genome shotgun (WGS) entry which is preliminary data.</text>
</comment>
<accession>A0A1F2P522</accession>
<sequence>MIRCALTVELIVHYFHLSSDKGCDGDRGMAESKI</sequence>
<dbReference type="EMBL" id="LYOR01000003">
    <property type="protein sequence ID" value="OFV66273.1"/>
    <property type="molecule type" value="Genomic_DNA"/>
</dbReference>
<proteinExistence type="predicted"/>
<reference evidence="1" key="1">
    <citation type="submission" date="2016-05" db="EMBL/GenBank/DDBJ databases">
        <title>Microbial consortia oxidize butane by reversing methanogenesis.</title>
        <authorList>
            <person name="Laso-Perez R."/>
            <person name="Richter M."/>
            <person name="Wegener G."/>
            <person name="Musat F."/>
        </authorList>
    </citation>
    <scope>NUCLEOTIDE SEQUENCE [LARGE SCALE GENOMIC DNA]</scope>
    <source>
        <strain evidence="1">BOX1</strain>
    </source>
</reference>
<gene>
    <name evidence="1" type="ORF">SBU_000815</name>
</gene>
<name>A0A1F2P522_9EURY</name>
<evidence type="ECO:0000313" key="1">
    <source>
        <dbReference type="EMBL" id="OFV66273.1"/>
    </source>
</evidence>
<protein>
    <submittedName>
        <fullName evidence="1">Uncharacterized protein</fullName>
    </submittedName>
</protein>